<organism evidence="2 3">
    <name type="scientific">Nonomuraea maritima</name>
    <dbReference type="NCBI Taxonomy" id="683260"/>
    <lineage>
        <taxon>Bacteria</taxon>
        <taxon>Bacillati</taxon>
        <taxon>Actinomycetota</taxon>
        <taxon>Actinomycetes</taxon>
        <taxon>Streptosporangiales</taxon>
        <taxon>Streptosporangiaceae</taxon>
        <taxon>Nonomuraea</taxon>
    </lineage>
</organism>
<dbReference type="RefSeq" id="WP_090773975.1">
    <property type="nucleotide sequence ID" value="NZ_FNFB01000048.1"/>
</dbReference>
<dbReference type="EMBL" id="FNFB01000048">
    <property type="protein sequence ID" value="SDM25817.1"/>
    <property type="molecule type" value="Genomic_DNA"/>
</dbReference>
<dbReference type="Proteomes" id="UP000198683">
    <property type="component" value="Unassembled WGS sequence"/>
</dbReference>
<dbReference type="OrthoDB" id="4632815at2"/>
<dbReference type="Gene3D" id="3.90.25.10">
    <property type="entry name" value="UDP-galactose 4-epimerase, domain 1"/>
    <property type="match status" value="1"/>
</dbReference>
<dbReference type="AlphaFoldDB" id="A0A1G9RS82"/>
<dbReference type="PANTHER" id="PTHR43162">
    <property type="match status" value="1"/>
</dbReference>
<dbReference type="Gene3D" id="3.40.50.720">
    <property type="entry name" value="NAD(P)-binding Rossmann-like Domain"/>
    <property type="match status" value="1"/>
</dbReference>
<dbReference type="InterPro" id="IPR008030">
    <property type="entry name" value="NmrA-like"/>
</dbReference>
<sequence>MIVITAPTGQIGSRVLDALLDGEQNVRVIARDPDRLTRKARERAEVVPGSHRDPDVLAEALKGADSVMCLVPPDPRADDILEHYLGFARPLRDAVKAQGVKRVVGVTSLGRSYGRHAGLLSPAFAMDDMIESTGVAYRALAMPFFMENLLNQAETLRARGMFLMPNTADRPLATVATRDIAAAAVRLLADHFWSGQDTVPVISPDSLSPNDMAQVLSEVLERPVRFQQVDGETYKATMMRYGMSDAWAQGLVDMAAAQSDGIYDAERRALAAPAPTDFRQWCQEVLKPVVLA</sequence>
<name>A0A1G9RS82_9ACTN</name>
<dbReference type="Pfam" id="PF05368">
    <property type="entry name" value="NmrA"/>
    <property type="match status" value="1"/>
</dbReference>
<dbReference type="STRING" id="683260.SAMN05421874_14810"/>
<evidence type="ECO:0000313" key="2">
    <source>
        <dbReference type="EMBL" id="SDM25817.1"/>
    </source>
</evidence>
<reference evidence="2 3" key="1">
    <citation type="submission" date="2016-10" db="EMBL/GenBank/DDBJ databases">
        <authorList>
            <person name="de Groot N.N."/>
        </authorList>
    </citation>
    <scope>NUCLEOTIDE SEQUENCE [LARGE SCALE GENOMIC DNA]</scope>
    <source>
        <strain evidence="2 3">CGMCC 4.5681</strain>
    </source>
</reference>
<evidence type="ECO:0000313" key="3">
    <source>
        <dbReference type="Proteomes" id="UP000198683"/>
    </source>
</evidence>
<dbReference type="InterPro" id="IPR036291">
    <property type="entry name" value="NAD(P)-bd_dom_sf"/>
</dbReference>
<evidence type="ECO:0000259" key="1">
    <source>
        <dbReference type="Pfam" id="PF05368"/>
    </source>
</evidence>
<dbReference type="SUPFAM" id="SSF51735">
    <property type="entry name" value="NAD(P)-binding Rossmann-fold domains"/>
    <property type="match status" value="1"/>
</dbReference>
<dbReference type="PANTHER" id="PTHR43162:SF1">
    <property type="entry name" value="PRESTALK A DIFFERENTIATION PROTEIN A"/>
    <property type="match status" value="1"/>
</dbReference>
<proteinExistence type="predicted"/>
<gene>
    <name evidence="2" type="ORF">SAMN05421874_14810</name>
</gene>
<keyword evidence="3" id="KW-1185">Reference proteome</keyword>
<feature type="domain" description="NmrA-like" evidence="1">
    <location>
        <begin position="2"/>
        <end position="254"/>
    </location>
</feature>
<protein>
    <submittedName>
        <fullName evidence="2">Uncharacterized conserved protein YbjT, contains NAD(P)-binding and DUF2867 domains</fullName>
    </submittedName>
</protein>
<dbReference type="InterPro" id="IPR051604">
    <property type="entry name" value="Ergot_Alk_Oxidoreductase"/>
</dbReference>
<accession>A0A1G9RS82</accession>